<gene>
    <name evidence="1" type="ORF">PXEA_LOCUS32767</name>
</gene>
<keyword evidence="2" id="KW-1185">Reference proteome</keyword>
<dbReference type="EMBL" id="CAAALY010260861">
    <property type="protein sequence ID" value="VEL39327.1"/>
    <property type="molecule type" value="Genomic_DNA"/>
</dbReference>
<evidence type="ECO:0000313" key="2">
    <source>
        <dbReference type="Proteomes" id="UP000784294"/>
    </source>
</evidence>
<accession>A0A448XLD9</accession>
<organism evidence="1 2">
    <name type="scientific">Protopolystoma xenopodis</name>
    <dbReference type="NCBI Taxonomy" id="117903"/>
    <lineage>
        <taxon>Eukaryota</taxon>
        <taxon>Metazoa</taxon>
        <taxon>Spiralia</taxon>
        <taxon>Lophotrochozoa</taxon>
        <taxon>Platyhelminthes</taxon>
        <taxon>Monogenea</taxon>
        <taxon>Polyopisthocotylea</taxon>
        <taxon>Polystomatidea</taxon>
        <taxon>Polystomatidae</taxon>
        <taxon>Protopolystoma</taxon>
    </lineage>
</organism>
<evidence type="ECO:0000313" key="1">
    <source>
        <dbReference type="EMBL" id="VEL39327.1"/>
    </source>
</evidence>
<name>A0A448XLD9_9PLAT</name>
<sequence>MGAVLLCDGLQEVGGRQQTLEKLFCAYSLPILIAIRQIRLLQAVGLMKATSEDTEISEELPTHLDGDTVAGHYHSFD</sequence>
<proteinExistence type="predicted"/>
<dbReference type="Proteomes" id="UP000784294">
    <property type="component" value="Unassembled WGS sequence"/>
</dbReference>
<dbReference type="AlphaFoldDB" id="A0A448XLD9"/>
<comment type="caution">
    <text evidence="1">The sequence shown here is derived from an EMBL/GenBank/DDBJ whole genome shotgun (WGS) entry which is preliminary data.</text>
</comment>
<protein>
    <submittedName>
        <fullName evidence="1">Uncharacterized protein</fullName>
    </submittedName>
</protein>
<reference evidence="1" key="1">
    <citation type="submission" date="2018-11" db="EMBL/GenBank/DDBJ databases">
        <authorList>
            <consortium name="Pathogen Informatics"/>
        </authorList>
    </citation>
    <scope>NUCLEOTIDE SEQUENCE</scope>
</reference>